<keyword evidence="2" id="KW-1185">Reference proteome</keyword>
<dbReference type="EMBL" id="JAJCIS010000012">
    <property type="protein sequence ID" value="MCB7388560.1"/>
    <property type="molecule type" value="Genomic_DNA"/>
</dbReference>
<sequence>MRMPERIEPVMFAPCGMNCMVCYKHCYHKKPCEGCLMSDRGKPEHCRKCEIKNCVKMQEIDYCFECTEFPCKRIKQLEKSYNTRYHASLLENSKAVKTRGMSVFLKEQREKYTCPKCGGIISIHDAECSECHHKVW</sequence>
<evidence type="ECO:0000313" key="1">
    <source>
        <dbReference type="EMBL" id="MCB7388560.1"/>
    </source>
</evidence>
<evidence type="ECO:0000313" key="2">
    <source>
        <dbReference type="Proteomes" id="UP001299546"/>
    </source>
</evidence>
<proteinExistence type="predicted"/>
<gene>
    <name evidence="1" type="ORF">LIZ65_14825</name>
</gene>
<comment type="caution">
    <text evidence="1">The sequence shown here is derived from an EMBL/GenBank/DDBJ whole genome shotgun (WGS) entry which is preliminary data.</text>
</comment>
<protein>
    <submittedName>
        <fullName evidence="1">DUF3795 domain-containing protein</fullName>
    </submittedName>
</protein>
<organism evidence="1 2">
    <name type="scientific">Bariatricus massiliensis</name>
    <dbReference type="NCBI Taxonomy" id="1745713"/>
    <lineage>
        <taxon>Bacteria</taxon>
        <taxon>Bacillati</taxon>
        <taxon>Bacillota</taxon>
        <taxon>Clostridia</taxon>
        <taxon>Lachnospirales</taxon>
        <taxon>Lachnospiraceae</taxon>
        <taxon>Bariatricus</taxon>
    </lineage>
</organism>
<accession>A0ABS8DJF3</accession>
<name>A0ABS8DJF3_9FIRM</name>
<dbReference type="Pfam" id="PF12675">
    <property type="entry name" value="DUF3795"/>
    <property type="match status" value="1"/>
</dbReference>
<dbReference type="Proteomes" id="UP001299546">
    <property type="component" value="Unassembled WGS sequence"/>
</dbReference>
<dbReference type="InterPro" id="IPR024227">
    <property type="entry name" value="DUF3795"/>
</dbReference>
<dbReference type="RefSeq" id="WP_066735556.1">
    <property type="nucleotide sequence ID" value="NZ_JAJCIQ010000012.1"/>
</dbReference>
<reference evidence="1 2" key="1">
    <citation type="submission" date="2021-10" db="EMBL/GenBank/DDBJ databases">
        <title>Collection of gut derived symbiotic bacterial strains cultured from healthy donors.</title>
        <authorList>
            <person name="Lin H."/>
            <person name="Littmann E."/>
            <person name="Kohout C."/>
            <person name="Pamer E.G."/>
        </authorList>
    </citation>
    <scope>NUCLEOTIDE SEQUENCE [LARGE SCALE GENOMIC DNA]</scope>
    <source>
        <strain evidence="1 2">DFI.1.165</strain>
    </source>
</reference>